<evidence type="ECO:0000256" key="1">
    <source>
        <dbReference type="SAM" id="Phobius"/>
    </source>
</evidence>
<protein>
    <submittedName>
        <fullName evidence="2">Uncharacterized protein</fullName>
    </submittedName>
</protein>
<proteinExistence type="predicted"/>
<keyword evidence="1" id="KW-0812">Transmembrane</keyword>
<dbReference type="EMBL" id="NBYY01000025">
    <property type="protein sequence ID" value="PCS22128.1"/>
    <property type="molecule type" value="Genomic_DNA"/>
</dbReference>
<evidence type="ECO:0000313" key="2">
    <source>
        <dbReference type="EMBL" id="PCS22128.1"/>
    </source>
</evidence>
<organism evidence="2 3">
    <name type="scientific">Candidatus Enterovibrio escicola</name>
    <dbReference type="NCBI Taxonomy" id="1927127"/>
    <lineage>
        <taxon>Bacteria</taxon>
        <taxon>Pseudomonadati</taxon>
        <taxon>Pseudomonadota</taxon>
        <taxon>Gammaproteobacteria</taxon>
        <taxon>Vibrionales</taxon>
        <taxon>Vibrionaceae</taxon>
        <taxon>Enterovibrio</taxon>
    </lineage>
</organism>
<accession>A0A2A5T1Y4</accession>
<sequence length="40" mass="4493">MELAQPSIQSNMVTVITLSQSLLNIKSVIIIELFMSHLHL</sequence>
<dbReference type="Proteomes" id="UP000219020">
    <property type="component" value="Unassembled WGS sequence"/>
</dbReference>
<comment type="caution">
    <text evidence="2">The sequence shown here is derived from an EMBL/GenBank/DDBJ whole genome shotgun (WGS) entry which is preliminary data.</text>
</comment>
<reference evidence="3" key="1">
    <citation type="submission" date="2017-04" db="EMBL/GenBank/DDBJ databases">
        <title>Genome evolution of the luminous symbionts of deep sea anglerfish.</title>
        <authorList>
            <person name="Hendry T.A."/>
        </authorList>
    </citation>
    <scope>NUCLEOTIDE SEQUENCE [LARGE SCALE GENOMIC DNA]</scope>
</reference>
<gene>
    <name evidence="2" type="ORF">BTN49_2195</name>
</gene>
<keyword evidence="1" id="KW-0472">Membrane</keyword>
<keyword evidence="1" id="KW-1133">Transmembrane helix</keyword>
<keyword evidence="3" id="KW-1185">Reference proteome</keyword>
<evidence type="ECO:0000313" key="3">
    <source>
        <dbReference type="Proteomes" id="UP000219020"/>
    </source>
</evidence>
<feature type="transmembrane region" description="Helical" evidence="1">
    <location>
        <begin position="12"/>
        <end position="35"/>
    </location>
</feature>
<name>A0A2A5T1Y4_9GAMM</name>
<dbReference type="AlphaFoldDB" id="A0A2A5T1Y4"/>